<sequence length="410" mass="44238">MKKVFLGAATLALLSTSAYATKARLLALGDEVEDNYYTMDDRYIFTNASYINNFADMVVYEHGSEGATSYATAFTTAEAANTTLDTDQNPKAMGGFLKKHGKFTYGAYLGNESNVSSLLRIIASDGDDKDGYLATSDNQIDIFFGGQAGINWGVDFIYASSDRKNSITEKLEDSAMAIRMGVNKDNWDAYANVSLNSESENKDTGNKFDGKLGLQLGGSYTFNQNLKVYGSYKMFDWEQTQSVDATSNTLATIDGGFTRLDLGAGKEYTASTDTMVFVRAQLTKLDIEVEYSTKSELSTLNIPLIVGFESKANEWLTLRGSVSQTIFGEADSTNLGSIIGASGGDDSAGLKAAGIGAYNGNFASDGKISYENSTTVNLGATLTWNDINVDTLVGSVSDNAYTRFAVKYNF</sequence>
<evidence type="ECO:0008006" key="4">
    <source>
        <dbReference type="Google" id="ProtNLM"/>
    </source>
</evidence>
<evidence type="ECO:0000313" key="3">
    <source>
        <dbReference type="Proteomes" id="UP000443582"/>
    </source>
</evidence>
<feature type="signal peptide" evidence="1">
    <location>
        <begin position="1"/>
        <end position="20"/>
    </location>
</feature>
<proteinExistence type="predicted"/>
<dbReference type="InterPro" id="IPR011250">
    <property type="entry name" value="OMP/PagP_B-barrel"/>
</dbReference>
<protein>
    <recommendedName>
        <fullName evidence="4">Autotransporter domain-containing protein</fullName>
    </recommendedName>
</protein>
<dbReference type="SUPFAM" id="SSF56925">
    <property type="entry name" value="OMPA-like"/>
    <property type="match status" value="1"/>
</dbReference>
<keyword evidence="1" id="KW-0732">Signal</keyword>
<dbReference type="RefSeq" id="WP_114705623.1">
    <property type="nucleotide sequence ID" value="NZ_QDKL01000001.1"/>
</dbReference>
<organism evidence="2 3">
    <name type="scientific">Halobacteriovorax vibrionivorans</name>
    <dbReference type="NCBI Taxonomy" id="2152716"/>
    <lineage>
        <taxon>Bacteria</taxon>
        <taxon>Pseudomonadati</taxon>
        <taxon>Bdellovibrionota</taxon>
        <taxon>Bacteriovoracia</taxon>
        <taxon>Bacteriovoracales</taxon>
        <taxon>Halobacteriovoraceae</taxon>
        <taxon>Halobacteriovorax</taxon>
    </lineage>
</organism>
<comment type="caution">
    <text evidence="2">The sequence shown here is derived from an EMBL/GenBank/DDBJ whole genome shotgun (WGS) entry which is preliminary data.</text>
</comment>
<accession>A0ABY0II96</accession>
<reference evidence="3" key="1">
    <citation type="journal article" date="2019" name="Int. J. Syst. Evol. Microbiol.">
        <title>Halobacteriovorax valvorus sp. nov., a novel prokaryotic predator isolated from coastal seawater of China.</title>
        <authorList>
            <person name="Chen M.-X."/>
        </authorList>
    </citation>
    <scope>NUCLEOTIDE SEQUENCE [LARGE SCALE GENOMIC DNA]</scope>
    <source>
        <strain evidence="3">BL9</strain>
    </source>
</reference>
<evidence type="ECO:0000313" key="2">
    <source>
        <dbReference type="EMBL" id="RZF22679.1"/>
    </source>
</evidence>
<dbReference type="EMBL" id="QDKL01000001">
    <property type="protein sequence ID" value="RZF22679.1"/>
    <property type="molecule type" value="Genomic_DNA"/>
</dbReference>
<keyword evidence="3" id="KW-1185">Reference proteome</keyword>
<dbReference type="Proteomes" id="UP000443582">
    <property type="component" value="Unassembled WGS sequence"/>
</dbReference>
<feature type="chain" id="PRO_5045187962" description="Autotransporter domain-containing protein" evidence="1">
    <location>
        <begin position="21"/>
        <end position="410"/>
    </location>
</feature>
<name>A0ABY0II96_9BACT</name>
<gene>
    <name evidence="2" type="ORF">DAY19_02595</name>
</gene>
<evidence type="ECO:0000256" key="1">
    <source>
        <dbReference type="SAM" id="SignalP"/>
    </source>
</evidence>